<keyword evidence="6" id="KW-0998">Cell outer membrane</keyword>
<feature type="region of interest" description="Disordered" evidence="7">
    <location>
        <begin position="491"/>
        <end position="519"/>
    </location>
</feature>
<dbReference type="Pfam" id="PF25183">
    <property type="entry name" value="OMP_b-brl_4"/>
    <property type="match status" value="1"/>
</dbReference>
<feature type="chain" id="PRO_5035322655" evidence="8">
    <location>
        <begin position="23"/>
        <end position="1069"/>
    </location>
</feature>
<sequence>MRSVRRILGIALVFLAAGTAFAQSGGLKVQVFGEDGPLPGATVALSSDRGYVKATAVVTDQLGVAEFPVLRAGTGYIVEASFPGYSTVRKTGVRILINRTSVEGIRLADELKETVQVRMERDVVDLEKVETSTRFSEDFIQDLPVPGRFYQNVLTLAPGVQDADGDGNPNVHGSRSRDFKAIVSGVSNVDPLTGQQMNQVNPNSIEEMEVITAGAGVEFGRAQGGFANIIQKQGSNEMEGLVELLYRSDELDGNAFSSSRGSGAGTVDYRTFQPSFQLSGPIIKDKLWYRLSHELIDREDPVDVTTSVEVVKTRWQINSDQLTWQATPRNKLALQFQHDPLDITNLGVSSIRGPESSVRSRYGGDTYSLTWTAPYSTRLLVDSTVSYQDTEFRLSPTTSGVSNSCYPDSGADTNTQLTQAFCFDAINSRYSGPSNVVHIDHRQRFTMKSTANLFGGRFLGMSHRIKLGFSIENERYFRDLTVGPELTLSFKEGFQSPDSEDPKGEDDELPTNDEEAGFGEPPLKAIIVARVSTPENAVSTATGTNWAMFVEDQVKPLSNLSLTFGMRVDSEQLNGVGRTELDTEADYNSYLEGLAAIEQATGLTPTVNDQLSLIVANFVARGDILDFYQQVANSSGFQGLGCSGLCSSSFRLRNQQQPNSLNITNLNLSPFFSAAWDPWSDGKTKISFAAGRHYNNTILSIPLQEARPVSADVAIGCERFDCRVGSTSIVPNITEVREDLQTPYQDEWVVAFERELFPETMGRLTYINRKYRDQFQDLDLNHIPGDYYTDSRCRFGSSHINLGPDGVEDDCTGDLQEPPFEPPGSTEPPIEPDPIGLGFDLIAVPDGFSDLYIQNPFWGEVFQVGNYNRSDYEAYVLEIVRRQYRGWELQGSYTWSQSTGDGEDFGQGIGDDRSLVDDEFGFQSQDQRHVVKINATTITPWGFRLGTAITWQSGLPFSIIRRTGSLDAVPPPLGAIGYPAIRTRSSYPDGSRNSGRNISWWNVNTRLTREMNLPRGQNLQLSLEVYNLLDSQVLQIYNPATESGLRVNGENESRVTTGRSYQITGKLTF</sequence>
<dbReference type="Proteomes" id="UP000648239">
    <property type="component" value="Unassembled WGS sequence"/>
</dbReference>
<organism evidence="11 12">
    <name type="scientific">Candidatus Polarisedimenticola svalbardensis</name>
    <dbReference type="NCBI Taxonomy" id="2886004"/>
    <lineage>
        <taxon>Bacteria</taxon>
        <taxon>Pseudomonadati</taxon>
        <taxon>Acidobacteriota</taxon>
        <taxon>Candidatus Polarisedimenticolia</taxon>
        <taxon>Candidatus Polarisedimenticolales</taxon>
        <taxon>Candidatus Polarisedimenticolaceae</taxon>
        <taxon>Candidatus Polarisedimenticola</taxon>
    </lineage>
</organism>
<dbReference type="InterPro" id="IPR036942">
    <property type="entry name" value="Beta-barrel_TonB_sf"/>
</dbReference>
<dbReference type="InterPro" id="IPR057601">
    <property type="entry name" value="Oar-like_b-barrel"/>
</dbReference>
<feature type="region of interest" description="Disordered" evidence="7">
    <location>
        <begin position="810"/>
        <end position="832"/>
    </location>
</feature>
<comment type="subcellular location">
    <subcellularLocation>
        <location evidence="1">Cell outer membrane</location>
        <topology evidence="1">Multi-pass membrane protein</topology>
    </subcellularLocation>
</comment>
<dbReference type="AlphaFoldDB" id="A0A8J6XZG3"/>
<keyword evidence="3" id="KW-1134">Transmembrane beta strand</keyword>
<evidence type="ECO:0000313" key="11">
    <source>
        <dbReference type="EMBL" id="MBD3867712.1"/>
    </source>
</evidence>
<feature type="signal peptide" evidence="8">
    <location>
        <begin position="1"/>
        <end position="22"/>
    </location>
</feature>
<dbReference type="Gene3D" id="2.40.170.20">
    <property type="entry name" value="TonB-dependent receptor, beta-barrel domain"/>
    <property type="match status" value="1"/>
</dbReference>
<protein>
    <submittedName>
        <fullName evidence="11">TonB-dependent receptor</fullName>
    </submittedName>
</protein>
<dbReference type="SUPFAM" id="SSF56935">
    <property type="entry name" value="Porins"/>
    <property type="match status" value="1"/>
</dbReference>
<evidence type="ECO:0000256" key="1">
    <source>
        <dbReference type="ARBA" id="ARBA00004571"/>
    </source>
</evidence>
<accession>A0A8J6XZG3</accession>
<gene>
    <name evidence="11" type="ORF">IFK94_06280</name>
</gene>
<proteinExistence type="predicted"/>
<keyword evidence="2" id="KW-0813">Transport</keyword>
<keyword evidence="8" id="KW-0732">Signal</keyword>
<dbReference type="InterPro" id="IPR037066">
    <property type="entry name" value="Plug_dom_sf"/>
</dbReference>
<evidence type="ECO:0000256" key="7">
    <source>
        <dbReference type="SAM" id="MobiDB-lite"/>
    </source>
</evidence>
<dbReference type="EMBL" id="JACXWD010000014">
    <property type="protein sequence ID" value="MBD3867712.1"/>
    <property type="molecule type" value="Genomic_DNA"/>
</dbReference>
<dbReference type="InterPro" id="IPR012910">
    <property type="entry name" value="Plug_dom"/>
</dbReference>
<reference evidence="11 12" key="1">
    <citation type="submission" date="2020-08" db="EMBL/GenBank/DDBJ databases">
        <title>Acidobacteriota in marine sediments use diverse sulfur dissimilation pathways.</title>
        <authorList>
            <person name="Wasmund K."/>
        </authorList>
    </citation>
    <scope>NUCLEOTIDE SEQUENCE [LARGE SCALE GENOMIC DNA]</scope>
    <source>
        <strain evidence="11">MAG AM4</strain>
    </source>
</reference>
<dbReference type="PANTHER" id="PTHR30069:SF46">
    <property type="entry name" value="OAR PROTEIN"/>
    <property type="match status" value="1"/>
</dbReference>
<keyword evidence="5" id="KW-0472">Membrane</keyword>
<dbReference type="SUPFAM" id="SSF49478">
    <property type="entry name" value="Cna protein B-type domain"/>
    <property type="match status" value="1"/>
</dbReference>
<evidence type="ECO:0000256" key="5">
    <source>
        <dbReference type="ARBA" id="ARBA00023136"/>
    </source>
</evidence>
<feature type="domain" description="TonB-dependent receptor plug" evidence="9">
    <location>
        <begin position="135"/>
        <end position="225"/>
    </location>
</feature>
<dbReference type="InterPro" id="IPR039426">
    <property type="entry name" value="TonB-dep_rcpt-like"/>
</dbReference>
<evidence type="ECO:0000256" key="4">
    <source>
        <dbReference type="ARBA" id="ARBA00022692"/>
    </source>
</evidence>
<evidence type="ECO:0000259" key="9">
    <source>
        <dbReference type="Pfam" id="PF07715"/>
    </source>
</evidence>
<comment type="caution">
    <text evidence="11">The sequence shown here is derived from an EMBL/GenBank/DDBJ whole genome shotgun (WGS) entry which is preliminary data.</text>
</comment>
<evidence type="ECO:0000256" key="2">
    <source>
        <dbReference type="ARBA" id="ARBA00022448"/>
    </source>
</evidence>
<feature type="compositionally biased region" description="Pro residues" evidence="7">
    <location>
        <begin position="819"/>
        <end position="832"/>
    </location>
</feature>
<feature type="compositionally biased region" description="Acidic residues" evidence="7">
    <location>
        <begin position="503"/>
        <end position="517"/>
    </location>
</feature>
<evidence type="ECO:0000256" key="3">
    <source>
        <dbReference type="ARBA" id="ARBA00022452"/>
    </source>
</evidence>
<dbReference type="Pfam" id="PF07715">
    <property type="entry name" value="Plug"/>
    <property type="match status" value="1"/>
</dbReference>
<dbReference type="PANTHER" id="PTHR30069">
    <property type="entry name" value="TONB-DEPENDENT OUTER MEMBRANE RECEPTOR"/>
    <property type="match status" value="1"/>
</dbReference>
<dbReference type="Gene3D" id="2.170.130.10">
    <property type="entry name" value="TonB-dependent receptor, plug domain"/>
    <property type="match status" value="1"/>
</dbReference>
<feature type="domain" description="TonB-dependent transporter Oar-like beta-barrel" evidence="10">
    <location>
        <begin position="322"/>
        <end position="1043"/>
    </location>
</feature>
<evidence type="ECO:0000256" key="8">
    <source>
        <dbReference type="SAM" id="SignalP"/>
    </source>
</evidence>
<keyword evidence="11" id="KW-0675">Receptor</keyword>
<dbReference type="GO" id="GO:0015344">
    <property type="term" value="F:siderophore uptake transmembrane transporter activity"/>
    <property type="evidence" value="ECO:0007669"/>
    <property type="project" value="TreeGrafter"/>
</dbReference>
<evidence type="ECO:0000256" key="6">
    <source>
        <dbReference type="ARBA" id="ARBA00023237"/>
    </source>
</evidence>
<name>A0A8J6XZG3_9BACT</name>
<dbReference type="GO" id="GO:0044718">
    <property type="term" value="P:siderophore transmembrane transport"/>
    <property type="evidence" value="ECO:0007669"/>
    <property type="project" value="TreeGrafter"/>
</dbReference>
<evidence type="ECO:0000313" key="12">
    <source>
        <dbReference type="Proteomes" id="UP000648239"/>
    </source>
</evidence>
<evidence type="ECO:0000259" key="10">
    <source>
        <dbReference type="Pfam" id="PF25183"/>
    </source>
</evidence>
<dbReference type="GO" id="GO:0009279">
    <property type="term" value="C:cell outer membrane"/>
    <property type="evidence" value="ECO:0007669"/>
    <property type="project" value="UniProtKB-SubCell"/>
</dbReference>
<keyword evidence="4" id="KW-0812">Transmembrane</keyword>